<gene>
    <name evidence="1" type="ORF">HO133_001109</name>
</gene>
<proteinExistence type="predicted"/>
<evidence type="ECO:0000313" key="2">
    <source>
        <dbReference type="Proteomes" id="UP000593566"/>
    </source>
</evidence>
<dbReference type="Proteomes" id="UP000593566">
    <property type="component" value="Unassembled WGS sequence"/>
</dbReference>
<accession>A0A8H6FC65</accession>
<sequence length="98" mass="10843">MPDPDLAESLDRILPEAKSLELLEAGASQVSPTDELAGGSAFCYVGPTQKSDHLTTMCWIDWEGSTFLYWRAAGVKCAEGETAMAEYQLMDWRYFSAI</sequence>
<name>A0A8H6FC65_9LECA</name>
<dbReference type="AlphaFoldDB" id="A0A8H6FC65"/>
<dbReference type="RefSeq" id="XP_037152403.1">
    <property type="nucleotide sequence ID" value="XM_037292041.1"/>
</dbReference>
<evidence type="ECO:0000313" key="1">
    <source>
        <dbReference type="EMBL" id="KAF6223057.1"/>
    </source>
</evidence>
<reference evidence="1 2" key="1">
    <citation type="journal article" date="2020" name="Genomics">
        <title>Complete, high-quality genomes from long-read metagenomic sequencing of two wolf lichen thalli reveals enigmatic genome architecture.</title>
        <authorList>
            <person name="McKenzie S.K."/>
            <person name="Walston R.F."/>
            <person name="Allen J.L."/>
        </authorList>
    </citation>
    <scope>NUCLEOTIDE SEQUENCE [LARGE SCALE GENOMIC DNA]</scope>
    <source>
        <strain evidence="1">WasteWater1</strain>
    </source>
</reference>
<keyword evidence="2" id="KW-1185">Reference proteome</keyword>
<dbReference type="EMBL" id="JACCJB010000011">
    <property type="protein sequence ID" value="KAF6223057.1"/>
    <property type="molecule type" value="Genomic_DNA"/>
</dbReference>
<comment type="caution">
    <text evidence="1">The sequence shown here is derived from an EMBL/GenBank/DDBJ whole genome shotgun (WGS) entry which is preliminary data.</text>
</comment>
<organism evidence="1 2">
    <name type="scientific">Letharia lupina</name>
    <dbReference type="NCBI Taxonomy" id="560253"/>
    <lineage>
        <taxon>Eukaryota</taxon>
        <taxon>Fungi</taxon>
        <taxon>Dikarya</taxon>
        <taxon>Ascomycota</taxon>
        <taxon>Pezizomycotina</taxon>
        <taxon>Lecanoromycetes</taxon>
        <taxon>OSLEUM clade</taxon>
        <taxon>Lecanoromycetidae</taxon>
        <taxon>Lecanorales</taxon>
        <taxon>Lecanorineae</taxon>
        <taxon>Parmeliaceae</taxon>
        <taxon>Letharia</taxon>
    </lineage>
</organism>
<protein>
    <submittedName>
        <fullName evidence="1">Uncharacterized protein</fullName>
    </submittedName>
</protein>
<dbReference type="GeneID" id="59329527"/>